<evidence type="ECO:0000256" key="1">
    <source>
        <dbReference type="ARBA" id="ARBA00010105"/>
    </source>
</evidence>
<name>A0A948THZ8_9GAMM</name>
<protein>
    <submittedName>
        <fullName evidence="2">MYG1 family protein</fullName>
    </submittedName>
</protein>
<evidence type="ECO:0000313" key="3">
    <source>
        <dbReference type="Proteomes" id="UP000733611"/>
    </source>
</evidence>
<proteinExistence type="inferred from homology"/>
<organism evidence="2 3">
    <name type="scientific">Candidatus Anaerobiospirillum pullicola</name>
    <dbReference type="NCBI Taxonomy" id="2838451"/>
    <lineage>
        <taxon>Bacteria</taxon>
        <taxon>Pseudomonadati</taxon>
        <taxon>Pseudomonadota</taxon>
        <taxon>Gammaproteobacteria</taxon>
        <taxon>Aeromonadales</taxon>
        <taxon>Succinivibrionaceae</taxon>
        <taxon>Anaerobiospirillum</taxon>
    </lineage>
</organism>
<comment type="similarity">
    <text evidence="1">Belongs to the MYG1 family.</text>
</comment>
<comment type="caution">
    <text evidence="2">The sequence shown here is derived from an EMBL/GenBank/DDBJ whole genome shotgun (WGS) entry which is preliminary data.</text>
</comment>
<reference evidence="2" key="1">
    <citation type="journal article" date="2021" name="PeerJ">
        <title>Extensive microbial diversity within the chicken gut microbiome revealed by metagenomics and culture.</title>
        <authorList>
            <person name="Gilroy R."/>
            <person name="Ravi A."/>
            <person name="Getino M."/>
            <person name="Pursley I."/>
            <person name="Horton D.L."/>
            <person name="Alikhan N.F."/>
            <person name="Baker D."/>
            <person name="Gharbi K."/>
            <person name="Hall N."/>
            <person name="Watson M."/>
            <person name="Adriaenssens E.M."/>
            <person name="Foster-Nyarko E."/>
            <person name="Jarju S."/>
            <person name="Secka A."/>
            <person name="Antonio M."/>
            <person name="Oren A."/>
            <person name="Chaudhuri R.R."/>
            <person name="La Ragione R."/>
            <person name="Hildebrand F."/>
            <person name="Pallen M.J."/>
        </authorList>
    </citation>
    <scope>NUCLEOTIDE SEQUENCE</scope>
    <source>
        <strain evidence="2">378</strain>
    </source>
</reference>
<dbReference type="InterPro" id="IPR003226">
    <property type="entry name" value="MYG1_exonuclease"/>
</dbReference>
<dbReference type="Pfam" id="PF03690">
    <property type="entry name" value="MYG1_exonuc"/>
    <property type="match status" value="1"/>
</dbReference>
<reference evidence="2" key="2">
    <citation type="submission" date="2021-04" db="EMBL/GenBank/DDBJ databases">
        <authorList>
            <person name="Gilroy R."/>
        </authorList>
    </citation>
    <scope>NUCLEOTIDE SEQUENCE</scope>
    <source>
        <strain evidence="2">378</strain>
    </source>
</reference>
<dbReference type="GO" id="GO:0005737">
    <property type="term" value="C:cytoplasm"/>
    <property type="evidence" value="ECO:0007669"/>
    <property type="project" value="TreeGrafter"/>
</dbReference>
<evidence type="ECO:0000313" key="2">
    <source>
        <dbReference type="EMBL" id="MBU3845092.1"/>
    </source>
</evidence>
<dbReference type="PANTHER" id="PTHR11215:SF1">
    <property type="entry name" value="MYG1 EXONUCLEASE"/>
    <property type="match status" value="1"/>
</dbReference>
<dbReference type="Proteomes" id="UP000733611">
    <property type="component" value="Unassembled WGS sequence"/>
</dbReference>
<sequence length="332" mass="37501">MLVATHDGSFHADETLACAIISYVFDNTEVIRTRDPQLLETADIVIDVSGLNDDKHFDHHSPAFNLRRPNGINYATAGLMWQKFGLKYLKKITQQYIAFPLRKDINDAVLQGALERIDREVMYAVDLNDNGQLNSYLRETIPVHNDGEQQIMDALNEFYRNTPDIPYLVAMQNLPNVTGEEQDKNFMNTVKYLKSMLINVAINALSTEAGVLKVLALYDGGPLLIMHEKLPWTQAVLSNFDRFTDCKLAIYPDRKRGWRIQSLPYSTAERFKNKLNAPVAWRGLNDKDLDAVTGLNGTIFIHRAGFTGGALEFDTVMEMAKKWLADGEPASD</sequence>
<dbReference type="AlphaFoldDB" id="A0A948THZ8"/>
<dbReference type="PANTHER" id="PTHR11215">
    <property type="entry name" value="METAL DEPENDENT HYDROLASE - RELATED"/>
    <property type="match status" value="1"/>
</dbReference>
<dbReference type="EMBL" id="JAHLFE010000194">
    <property type="protein sequence ID" value="MBU3845092.1"/>
    <property type="molecule type" value="Genomic_DNA"/>
</dbReference>
<accession>A0A948THZ8</accession>
<gene>
    <name evidence="2" type="ORF">H9847_09590</name>
</gene>